<evidence type="ECO:0000256" key="10">
    <source>
        <dbReference type="SAM" id="MobiDB-lite"/>
    </source>
</evidence>
<evidence type="ECO:0000256" key="8">
    <source>
        <dbReference type="ARBA" id="ARBA00023288"/>
    </source>
</evidence>
<keyword evidence="5" id="KW-0472">Membrane</keyword>
<dbReference type="SUPFAM" id="SSF49503">
    <property type="entry name" value="Cupredoxins"/>
    <property type="match status" value="1"/>
</dbReference>
<dbReference type="GO" id="GO:0009055">
    <property type="term" value="F:electron transfer activity"/>
    <property type="evidence" value="ECO:0007669"/>
    <property type="project" value="InterPro"/>
</dbReference>
<feature type="signal peptide" evidence="11">
    <location>
        <begin position="1"/>
        <end position="24"/>
    </location>
</feature>
<keyword evidence="6" id="KW-1015">Disulfide bond</keyword>
<dbReference type="InterPro" id="IPR039391">
    <property type="entry name" value="Phytocyanin-like"/>
</dbReference>
<keyword evidence="7" id="KW-0325">Glycoprotein</keyword>
<evidence type="ECO:0000313" key="13">
    <source>
        <dbReference type="EMBL" id="KAK9938068.1"/>
    </source>
</evidence>
<dbReference type="PROSITE" id="PS51485">
    <property type="entry name" value="PHYTOCYANIN"/>
    <property type="match status" value="1"/>
</dbReference>
<dbReference type="Pfam" id="PF02298">
    <property type="entry name" value="Cu_bind_like"/>
    <property type="match status" value="1"/>
</dbReference>
<dbReference type="AlphaFoldDB" id="A0AAW1XPX0"/>
<protein>
    <recommendedName>
        <fullName evidence="12">Phytocyanin domain-containing protein</fullName>
    </recommendedName>
</protein>
<feature type="chain" id="PRO_5043396691" description="Phytocyanin domain-containing protein" evidence="11">
    <location>
        <begin position="25"/>
        <end position="323"/>
    </location>
</feature>
<gene>
    <name evidence="13" type="ORF">M0R45_014828</name>
</gene>
<proteinExistence type="inferred from homology"/>
<feature type="compositionally biased region" description="Low complexity" evidence="10">
    <location>
        <begin position="137"/>
        <end position="247"/>
    </location>
</feature>
<dbReference type="PANTHER" id="PTHR33021">
    <property type="entry name" value="BLUE COPPER PROTEIN"/>
    <property type="match status" value="1"/>
</dbReference>
<dbReference type="PANTHER" id="PTHR33021:SF185">
    <property type="entry name" value="EARLY NODULIN-LIKE PROTEIN 3-RELATED"/>
    <property type="match status" value="1"/>
</dbReference>
<evidence type="ECO:0000256" key="4">
    <source>
        <dbReference type="ARBA" id="ARBA00022729"/>
    </source>
</evidence>
<dbReference type="EMBL" id="JBEDUW010000003">
    <property type="protein sequence ID" value="KAK9938068.1"/>
    <property type="molecule type" value="Genomic_DNA"/>
</dbReference>
<dbReference type="FunFam" id="2.60.40.420:FF:000010">
    <property type="entry name" value="Early nodulin-like protein 1"/>
    <property type="match status" value="1"/>
</dbReference>
<sequence>MEFGRNLCVFFLVCLSSFLSATEGYKFYVGGRDGWVLNPSENYNHWAERRRFQVNDTLYFKYNKGSNSVLVVNKDNFFNCNTSNPIQKLEDGNSEFKFDRSGAFYFISGQDGNCAKGQKLIVIVLAVRNRQTPPAPHGSAPASAPSHGTAPASAPSQATAPASAPSHGTAPASSPSQATAPASAPSQGSAPASAPSQGAAPASAPSQGSAPAASPSHAPSTSPTSSPVPAPAVGTPTSPSPSAYTPVSSPPSPVGETPSPVGDTPTPSPPGEAPSGNVTASPPGSNQDSTAPKGNGSYGVTASSVLVSSVIVLASWALMSTFY</sequence>
<dbReference type="InterPro" id="IPR008972">
    <property type="entry name" value="Cupredoxin"/>
</dbReference>
<organism evidence="13 14">
    <name type="scientific">Rubus argutus</name>
    <name type="common">Southern blackberry</name>
    <dbReference type="NCBI Taxonomy" id="59490"/>
    <lineage>
        <taxon>Eukaryota</taxon>
        <taxon>Viridiplantae</taxon>
        <taxon>Streptophyta</taxon>
        <taxon>Embryophyta</taxon>
        <taxon>Tracheophyta</taxon>
        <taxon>Spermatophyta</taxon>
        <taxon>Magnoliopsida</taxon>
        <taxon>eudicotyledons</taxon>
        <taxon>Gunneridae</taxon>
        <taxon>Pentapetalae</taxon>
        <taxon>rosids</taxon>
        <taxon>fabids</taxon>
        <taxon>Rosales</taxon>
        <taxon>Rosaceae</taxon>
        <taxon>Rosoideae</taxon>
        <taxon>Rosoideae incertae sedis</taxon>
        <taxon>Rubus</taxon>
    </lineage>
</organism>
<comment type="caution">
    <text evidence="13">The sequence shown here is derived from an EMBL/GenBank/DDBJ whole genome shotgun (WGS) entry which is preliminary data.</text>
</comment>
<comment type="subcellular location">
    <subcellularLocation>
        <location evidence="1">Cell membrane</location>
        <topology evidence="1">Lipid-anchor</topology>
        <topology evidence="1">GPI-anchor</topology>
    </subcellularLocation>
</comment>
<accession>A0AAW1XPX0</accession>
<evidence type="ECO:0000256" key="1">
    <source>
        <dbReference type="ARBA" id="ARBA00004609"/>
    </source>
</evidence>
<dbReference type="InterPro" id="IPR003245">
    <property type="entry name" value="Phytocyanin_dom"/>
</dbReference>
<evidence type="ECO:0000313" key="14">
    <source>
        <dbReference type="Proteomes" id="UP001457282"/>
    </source>
</evidence>
<feature type="region of interest" description="Disordered" evidence="10">
    <location>
        <begin position="132"/>
        <end position="300"/>
    </location>
</feature>
<evidence type="ECO:0000259" key="12">
    <source>
        <dbReference type="PROSITE" id="PS51485"/>
    </source>
</evidence>
<feature type="domain" description="Phytocyanin" evidence="12">
    <location>
        <begin position="25"/>
        <end position="126"/>
    </location>
</feature>
<feature type="compositionally biased region" description="Polar residues" evidence="10">
    <location>
        <begin position="276"/>
        <end position="292"/>
    </location>
</feature>
<comment type="similarity">
    <text evidence="9">Belongs to the early nodulin-like (ENODL) family.</text>
</comment>
<dbReference type="Gene3D" id="2.60.40.420">
    <property type="entry name" value="Cupredoxins - blue copper proteins"/>
    <property type="match status" value="1"/>
</dbReference>
<dbReference type="PRINTS" id="PR01217">
    <property type="entry name" value="PRICHEXTENSN"/>
</dbReference>
<evidence type="ECO:0000256" key="5">
    <source>
        <dbReference type="ARBA" id="ARBA00023136"/>
    </source>
</evidence>
<evidence type="ECO:0000256" key="2">
    <source>
        <dbReference type="ARBA" id="ARBA00022475"/>
    </source>
</evidence>
<evidence type="ECO:0000256" key="11">
    <source>
        <dbReference type="SAM" id="SignalP"/>
    </source>
</evidence>
<keyword evidence="8" id="KW-0449">Lipoprotein</keyword>
<reference evidence="13 14" key="1">
    <citation type="journal article" date="2023" name="G3 (Bethesda)">
        <title>A chromosome-length genome assembly and annotation of blackberry (Rubus argutus, cv. 'Hillquist').</title>
        <authorList>
            <person name="Bruna T."/>
            <person name="Aryal R."/>
            <person name="Dudchenko O."/>
            <person name="Sargent D.J."/>
            <person name="Mead D."/>
            <person name="Buti M."/>
            <person name="Cavallini A."/>
            <person name="Hytonen T."/>
            <person name="Andres J."/>
            <person name="Pham M."/>
            <person name="Weisz D."/>
            <person name="Mascagni F."/>
            <person name="Usai G."/>
            <person name="Natali L."/>
            <person name="Bassil N."/>
            <person name="Fernandez G.E."/>
            <person name="Lomsadze A."/>
            <person name="Armour M."/>
            <person name="Olukolu B."/>
            <person name="Poorten T."/>
            <person name="Britton C."/>
            <person name="Davik J."/>
            <person name="Ashrafi H."/>
            <person name="Aiden E.L."/>
            <person name="Borodovsky M."/>
            <person name="Worthington M."/>
        </authorList>
    </citation>
    <scope>NUCLEOTIDE SEQUENCE [LARGE SCALE GENOMIC DNA]</scope>
    <source>
        <strain evidence="13">PI 553951</strain>
    </source>
</reference>
<dbReference type="InterPro" id="IPR041846">
    <property type="entry name" value="ENL_dom"/>
</dbReference>
<dbReference type="GO" id="GO:0005886">
    <property type="term" value="C:plasma membrane"/>
    <property type="evidence" value="ECO:0007669"/>
    <property type="project" value="UniProtKB-SubCell"/>
</dbReference>
<evidence type="ECO:0000256" key="3">
    <source>
        <dbReference type="ARBA" id="ARBA00022622"/>
    </source>
</evidence>
<dbReference type="CDD" id="cd11019">
    <property type="entry name" value="OsENODL1_like"/>
    <property type="match status" value="1"/>
</dbReference>
<evidence type="ECO:0000256" key="7">
    <source>
        <dbReference type="ARBA" id="ARBA00023180"/>
    </source>
</evidence>
<keyword evidence="14" id="KW-1185">Reference proteome</keyword>
<keyword evidence="2" id="KW-1003">Cell membrane</keyword>
<evidence type="ECO:0000256" key="6">
    <source>
        <dbReference type="ARBA" id="ARBA00023157"/>
    </source>
</evidence>
<keyword evidence="3" id="KW-0336">GPI-anchor</keyword>
<dbReference type="Proteomes" id="UP001457282">
    <property type="component" value="Unassembled WGS sequence"/>
</dbReference>
<keyword evidence="4 11" id="KW-0732">Signal</keyword>
<name>A0AAW1XPX0_RUBAR</name>
<evidence type="ECO:0000256" key="9">
    <source>
        <dbReference type="ARBA" id="ARBA00035011"/>
    </source>
</evidence>
<dbReference type="GO" id="GO:0098552">
    <property type="term" value="C:side of membrane"/>
    <property type="evidence" value="ECO:0007669"/>
    <property type="project" value="UniProtKB-KW"/>
</dbReference>